<protein>
    <recommendedName>
        <fullName evidence="4">DUF2937 family protein</fullName>
    </recommendedName>
</protein>
<organism evidence="2 3">
    <name type="scientific">Xylophilus ampelinus</name>
    <dbReference type="NCBI Taxonomy" id="54067"/>
    <lineage>
        <taxon>Bacteria</taxon>
        <taxon>Pseudomonadati</taxon>
        <taxon>Pseudomonadota</taxon>
        <taxon>Betaproteobacteria</taxon>
        <taxon>Burkholderiales</taxon>
        <taxon>Xylophilus</taxon>
    </lineage>
</organism>
<feature type="transmembrane region" description="Helical" evidence="1">
    <location>
        <begin position="134"/>
        <end position="152"/>
    </location>
</feature>
<evidence type="ECO:0000256" key="1">
    <source>
        <dbReference type="SAM" id="Phobius"/>
    </source>
</evidence>
<dbReference type="Proteomes" id="UP000247540">
    <property type="component" value="Unassembled WGS sequence"/>
</dbReference>
<gene>
    <name evidence="2" type="ORF">DFQ15_12639</name>
</gene>
<dbReference type="AlphaFoldDB" id="A0A318SHL6"/>
<dbReference type="RefSeq" id="WP_110466698.1">
    <property type="nucleotide sequence ID" value="NZ_JAMOFZ010000001.1"/>
</dbReference>
<dbReference type="EMBL" id="QJTC01000026">
    <property type="protein sequence ID" value="PYE74320.1"/>
    <property type="molecule type" value="Genomic_DNA"/>
</dbReference>
<comment type="caution">
    <text evidence="2">The sequence shown here is derived from an EMBL/GenBank/DDBJ whole genome shotgun (WGS) entry which is preliminary data.</text>
</comment>
<accession>A0A318SHL6</accession>
<evidence type="ECO:0000313" key="3">
    <source>
        <dbReference type="Proteomes" id="UP000247540"/>
    </source>
</evidence>
<keyword evidence="1" id="KW-1133">Transmembrane helix</keyword>
<sequence length="175" mass="19459">MLYRYLLLVLAGTALLLGIQIPNFVDQYQKRVDAHLVEVETNLRGFQQIADRFDKGSLDALIARHEASNDPAFRAEAVPLRDMVERRAAFRAEALALQAPMPQQVVHLALRGNRPLIAETRAAYSFNIPLTRDAVLAGAVSALAVVLVLELLSWPVRRARRSGVPVRGTSRLRDL</sequence>
<keyword evidence="1" id="KW-0472">Membrane</keyword>
<dbReference type="InterPro" id="IPR022584">
    <property type="entry name" value="DUF2937"/>
</dbReference>
<keyword evidence="1" id="KW-0812">Transmembrane</keyword>
<name>A0A318SHL6_9BURK</name>
<proteinExistence type="predicted"/>
<dbReference type="OrthoDB" id="7021410at2"/>
<evidence type="ECO:0000313" key="2">
    <source>
        <dbReference type="EMBL" id="PYE74320.1"/>
    </source>
</evidence>
<dbReference type="Pfam" id="PF11157">
    <property type="entry name" value="DUF2937"/>
    <property type="match status" value="1"/>
</dbReference>
<keyword evidence="3" id="KW-1185">Reference proteome</keyword>
<reference evidence="2 3" key="1">
    <citation type="submission" date="2018-06" db="EMBL/GenBank/DDBJ databases">
        <title>Genomic Encyclopedia of Type Strains, Phase III (KMG-III): the genomes of soil and plant-associated and newly described type strains.</title>
        <authorList>
            <person name="Whitman W."/>
        </authorList>
    </citation>
    <scope>NUCLEOTIDE SEQUENCE [LARGE SCALE GENOMIC DNA]</scope>
    <source>
        <strain evidence="2 3">CECT 7646</strain>
    </source>
</reference>
<evidence type="ECO:0008006" key="4">
    <source>
        <dbReference type="Google" id="ProtNLM"/>
    </source>
</evidence>